<keyword evidence="1" id="KW-0464">Manganese</keyword>
<keyword evidence="1" id="KW-0479">Metal-binding</keyword>
<evidence type="ECO:0000256" key="1">
    <source>
        <dbReference type="RuleBase" id="RU365033"/>
    </source>
</evidence>
<dbReference type="InterPro" id="IPR033315">
    <property type="entry name" value="Fan1-like"/>
</dbReference>
<comment type="cofactor">
    <cofactor evidence="1">
        <name>Mg(2+)</name>
        <dbReference type="ChEBI" id="CHEBI:18420"/>
    </cofactor>
    <cofactor evidence="1">
        <name>Mn(2+)</name>
        <dbReference type="ChEBI" id="CHEBI:29035"/>
    </cofactor>
</comment>
<dbReference type="GO" id="GO:0036297">
    <property type="term" value="P:interstrand cross-link repair"/>
    <property type="evidence" value="ECO:0007669"/>
    <property type="project" value="InterPro"/>
</dbReference>
<dbReference type="AlphaFoldDB" id="A0AAD8J1K4"/>
<dbReference type="EC" id="3.1.4.1" evidence="1"/>
<comment type="catalytic activity">
    <reaction evidence="1">
        <text>Hydrolytically removes 5'-nucleotides successively from the 3'-hydroxy termini of 3'-hydroxy-terminated oligonucleotides.</text>
        <dbReference type="EC" id="3.1.4.1"/>
    </reaction>
</comment>
<keyword evidence="3" id="KW-1185">Reference proteome</keyword>
<sequence length="264" mass="30103">MGYLTPPWVRAGTRISLQRRVLRLGKPPRRWKTPTFSESVQRKITEVHVQGRPLNCVTGTKSRFYGEDGEQCGVEQLALQYYAGEGGGWQGIHAESGIWLTIFGLLMWDIMFTDVPNVFRNLYQVEEKQLLVADVEVTVREDAEATVGEETETEVPLSEQMHLDIARIHEKIDSFTNLVACLIYKYLKNENDISVTFVYNMLMLVFELMESGKCTRALGLKSFPWGSRTTRIGFFLKCHGIVDVEGLMMDIVVAEEEITRWPGT</sequence>
<keyword evidence="1" id="KW-0234">DNA repair</keyword>
<dbReference type="GO" id="GO:0008409">
    <property type="term" value="F:5'-3' exonuclease activity"/>
    <property type="evidence" value="ECO:0007669"/>
    <property type="project" value="TreeGrafter"/>
</dbReference>
<dbReference type="GO" id="GO:0005634">
    <property type="term" value="C:nucleus"/>
    <property type="evidence" value="ECO:0007669"/>
    <property type="project" value="UniProtKB-SubCell"/>
</dbReference>
<keyword evidence="1" id="KW-0460">Magnesium</keyword>
<keyword evidence="1" id="KW-0539">Nucleus</keyword>
<accession>A0AAD8J1K4</accession>
<reference evidence="2" key="1">
    <citation type="submission" date="2023-02" db="EMBL/GenBank/DDBJ databases">
        <title>Genome of toxic invasive species Heracleum sosnowskyi carries increased number of genes despite the absence of recent whole-genome duplications.</title>
        <authorList>
            <person name="Schelkunov M."/>
            <person name="Shtratnikova V."/>
            <person name="Makarenko M."/>
            <person name="Klepikova A."/>
            <person name="Omelchenko D."/>
            <person name="Novikova G."/>
            <person name="Obukhova E."/>
            <person name="Bogdanov V."/>
            <person name="Penin A."/>
            <person name="Logacheva M."/>
        </authorList>
    </citation>
    <scope>NUCLEOTIDE SEQUENCE</scope>
    <source>
        <strain evidence="2">Hsosn_3</strain>
        <tissue evidence="2">Leaf</tissue>
    </source>
</reference>
<dbReference type="Proteomes" id="UP001237642">
    <property type="component" value="Unassembled WGS sequence"/>
</dbReference>
<organism evidence="2 3">
    <name type="scientific">Heracleum sosnowskyi</name>
    <dbReference type="NCBI Taxonomy" id="360622"/>
    <lineage>
        <taxon>Eukaryota</taxon>
        <taxon>Viridiplantae</taxon>
        <taxon>Streptophyta</taxon>
        <taxon>Embryophyta</taxon>
        <taxon>Tracheophyta</taxon>
        <taxon>Spermatophyta</taxon>
        <taxon>Magnoliopsida</taxon>
        <taxon>eudicotyledons</taxon>
        <taxon>Gunneridae</taxon>
        <taxon>Pentapetalae</taxon>
        <taxon>asterids</taxon>
        <taxon>campanulids</taxon>
        <taxon>Apiales</taxon>
        <taxon>Apiaceae</taxon>
        <taxon>Apioideae</taxon>
        <taxon>apioid superclade</taxon>
        <taxon>Tordylieae</taxon>
        <taxon>Tordyliinae</taxon>
        <taxon>Heracleum</taxon>
    </lineage>
</organism>
<comment type="caution">
    <text evidence="2">The sequence shown here is derived from an EMBL/GenBank/DDBJ whole genome shotgun (WGS) entry which is preliminary data.</text>
</comment>
<dbReference type="PANTHER" id="PTHR15749:SF4">
    <property type="entry name" value="FANCONI-ASSOCIATED NUCLEASE 1"/>
    <property type="match status" value="1"/>
</dbReference>
<dbReference type="GO" id="GO:0070336">
    <property type="term" value="F:flap-structured DNA binding"/>
    <property type="evidence" value="ECO:0007669"/>
    <property type="project" value="TreeGrafter"/>
</dbReference>
<proteinExistence type="inferred from homology"/>
<dbReference type="GO" id="GO:0004528">
    <property type="term" value="F:phosphodiesterase I activity"/>
    <property type="evidence" value="ECO:0007669"/>
    <property type="project" value="UniProtKB-EC"/>
</dbReference>
<comment type="function">
    <text evidence="1">Nuclease required for the repair of DNA interstrand cross-links (ICL). Acts as a 5'-3' exonuclease that anchors at a cut end of DNA and cleaves DNA successively at every third nucleotide, allowing to excise an ICL from one strand through flanking incisions.</text>
</comment>
<evidence type="ECO:0000313" key="2">
    <source>
        <dbReference type="EMBL" id="KAK1395174.1"/>
    </source>
</evidence>
<keyword evidence="1" id="KW-0378">Hydrolase</keyword>
<comment type="subcellular location">
    <subcellularLocation>
        <location evidence="1">Nucleus</location>
    </subcellularLocation>
</comment>
<keyword evidence="1" id="KW-0540">Nuclease</keyword>
<comment type="similarity">
    <text evidence="1">Belongs to the FAN1 family.</text>
</comment>
<dbReference type="GO" id="GO:0046872">
    <property type="term" value="F:metal ion binding"/>
    <property type="evidence" value="ECO:0007669"/>
    <property type="project" value="UniProtKB-KW"/>
</dbReference>
<gene>
    <name evidence="2" type="ORF">POM88_014230</name>
</gene>
<evidence type="ECO:0000313" key="3">
    <source>
        <dbReference type="Proteomes" id="UP001237642"/>
    </source>
</evidence>
<reference evidence="2" key="2">
    <citation type="submission" date="2023-05" db="EMBL/GenBank/DDBJ databases">
        <authorList>
            <person name="Schelkunov M.I."/>
        </authorList>
    </citation>
    <scope>NUCLEOTIDE SEQUENCE</scope>
    <source>
        <strain evidence="2">Hsosn_3</strain>
        <tissue evidence="2">Leaf</tissue>
    </source>
</reference>
<protein>
    <recommendedName>
        <fullName evidence="1">Fanconi-associated nuclease</fullName>
        <ecNumber evidence="1">3.1.4.1</ecNumber>
    </recommendedName>
</protein>
<dbReference type="PANTHER" id="PTHR15749">
    <property type="entry name" value="FANCONI-ASSOCIATED NUCLEASE 1"/>
    <property type="match status" value="1"/>
</dbReference>
<dbReference type="GO" id="GO:0017108">
    <property type="term" value="F:5'-flap endonuclease activity"/>
    <property type="evidence" value="ECO:0007669"/>
    <property type="project" value="TreeGrafter"/>
</dbReference>
<keyword evidence="1" id="KW-0227">DNA damage</keyword>
<dbReference type="EMBL" id="JAUIZM010000003">
    <property type="protein sequence ID" value="KAK1395174.1"/>
    <property type="molecule type" value="Genomic_DNA"/>
</dbReference>
<name>A0AAD8J1K4_9APIA</name>